<feature type="transmembrane region" description="Helical" evidence="22">
    <location>
        <begin position="394"/>
        <end position="418"/>
    </location>
</feature>
<feature type="transmembrane region" description="Helical" evidence="22">
    <location>
        <begin position="231"/>
        <end position="253"/>
    </location>
</feature>
<keyword evidence="5 22" id="KW-0444">Lipid biosynthesis</keyword>
<comment type="catalytic activity">
    <reaction evidence="19">
        <text>1-(1Z-octadecenyl)-2-(4Z,7Z,10Z,13Z,16Z,19Z-docosahexaenoyl)-sn-glycero-3-phosphoethanolamine + L-serine = 1-(1Z-octadecenyl)-2-(4Z,7Z,10Z,13Z,16Z,19Z-docosahexaenoyl)-sn-glycero-3-phospho-L-serine + ethanolamine</text>
        <dbReference type="Rhea" id="RHEA:41496"/>
        <dbReference type="ChEBI" id="CHEBI:33384"/>
        <dbReference type="ChEBI" id="CHEBI:57603"/>
        <dbReference type="ChEBI" id="CHEBI:78263"/>
        <dbReference type="ChEBI" id="CHEBI:78264"/>
    </reaction>
    <physiologicalReaction direction="left-to-right" evidence="19">
        <dbReference type="Rhea" id="RHEA:41497"/>
    </physiologicalReaction>
</comment>
<keyword evidence="25" id="KW-1185">Reference proteome</keyword>
<feature type="transmembrane region" description="Helical" evidence="22">
    <location>
        <begin position="44"/>
        <end position="66"/>
    </location>
</feature>
<dbReference type="GO" id="GO:0106245">
    <property type="term" value="F:L-serine-phosphatidylethanolamine phosphatidyltransferase activity"/>
    <property type="evidence" value="ECO:0007669"/>
    <property type="project" value="UniProtKB-UniRule"/>
</dbReference>
<keyword evidence="7 22" id="KW-0812">Transmembrane</keyword>
<comment type="catalytic activity">
    <reaction evidence="22">
        <text>a 1,2-diacyl-sn-glycero-3-phosphoethanolamine + L-serine = a 1,2-diacyl-sn-glycero-3-phospho-L-serine + ethanolamine</text>
        <dbReference type="Rhea" id="RHEA:27606"/>
        <dbReference type="ChEBI" id="CHEBI:33384"/>
        <dbReference type="ChEBI" id="CHEBI:57262"/>
        <dbReference type="ChEBI" id="CHEBI:57603"/>
        <dbReference type="ChEBI" id="CHEBI:64612"/>
        <dbReference type="EC" id="2.7.8.29"/>
    </reaction>
</comment>
<evidence type="ECO:0000256" key="13">
    <source>
        <dbReference type="ARBA" id="ARBA00023264"/>
    </source>
</evidence>
<comment type="catalytic activity">
    <reaction evidence="21">
        <text>1-(1Z-octadecenyl)-2-(5Z,8Z,11Z,14Z- eicosatetraenoyl)-sn-glycero-3-phosphoethanolamine + L-serine = 1-(1Z-octadecenyl)-2-(5Z,8Z,11Z,14Z-eicosatetraenoyl)-sn-glycero-3-phospho-L-serine + ethanolamine</text>
        <dbReference type="Rhea" id="RHEA:41604"/>
        <dbReference type="ChEBI" id="CHEBI:33384"/>
        <dbReference type="ChEBI" id="CHEBI:57603"/>
        <dbReference type="ChEBI" id="CHEBI:78342"/>
        <dbReference type="ChEBI" id="CHEBI:78343"/>
    </reaction>
    <physiologicalReaction direction="left-to-right" evidence="21">
        <dbReference type="Rhea" id="RHEA:41605"/>
    </physiologicalReaction>
</comment>
<evidence type="ECO:0000256" key="3">
    <source>
        <dbReference type="ARBA" id="ARBA00005189"/>
    </source>
</evidence>
<comment type="function">
    <text evidence="22">Catalyzes a base-exchange reaction in which the polar head group of phosphatidylethanolamine (PE) is replaced by L-serine.</text>
</comment>
<evidence type="ECO:0000256" key="19">
    <source>
        <dbReference type="ARBA" id="ARBA00036623"/>
    </source>
</evidence>
<feature type="transmembrane region" description="Helical" evidence="22">
    <location>
        <begin position="78"/>
        <end position="97"/>
    </location>
</feature>
<keyword evidence="10 22" id="KW-0443">Lipid metabolism</keyword>
<evidence type="ECO:0000313" key="25">
    <source>
        <dbReference type="Proteomes" id="UP001165289"/>
    </source>
</evidence>
<sequence length="427" mass="50841">MSKRQTSKQSKLLIEHPNTTEISESETRQNEKHSNSRIQESNTYFWRAHTVTALIIVSVVLVYVTMFEIPSADSAFNMRRGVIAVTLVFILVATIHMPDGPFLRPHPVVWRLVMSCSIVYLLFLIFLLFQNHDDVRQFLVIFDPKLGRPLPERTYAEDCRLYVPENVENPYFNMFDKMDVFVPCHFFGWWVKALILRDFWILNILSFLFEIMEYLLEHQLPNFGECWWDHWILDFVFCNGLGICFGMLTLHYLSAKTYQWRSLYNIPTFKGKLKRAIGQFMPYSWTSFHWGYMESLYRWLVIWCIVLFWMVMELNTFYLKAILWVPANHILNFYRVTLYALIGSVSIREMHDYLDDKTNIFGRQAWITVFLIIVEVLIEIKFGEEIYSVPWPRWVVIVIVGSLIAWCLYTIFYFYSLAKIHSTKKSK</sequence>
<evidence type="ECO:0000256" key="20">
    <source>
        <dbReference type="ARBA" id="ARBA00036644"/>
    </source>
</evidence>
<feature type="compositionally biased region" description="Basic and acidic residues" evidence="23">
    <location>
        <begin position="25"/>
        <end position="34"/>
    </location>
</feature>
<comment type="caution">
    <text evidence="24">The sequence shown here is derived from an EMBL/GenBank/DDBJ whole genome shotgun (WGS) entry which is preliminary data.</text>
</comment>
<evidence type="ECO:0000256" key="11">
    <source>
        <dbReference type="ARBA" id="ARBA00023136"/>
    </source>
</evidence>
<evidence type="ECO:0000256" key="14">
    <source>
        <dbReference type="ARBA" id="ARBA00035767"/>
    </source>
</evidence>
<accession>A0AAV7KCC8</accession>
<comment type="catalytic activity">
    <reaction evidence="16">
        <text>1-(1Z-octadecenyl)-2-(9Z-octadecenoyl)-sn-glycero-3-phosphoethanolamine + L-serine = 1-(1Z-octadecenyl)-2-(9Z-octadecenoyl)-sn-glycero-3-phospho-L-serine + ethanolamine</text>
        <dbReference type="Rhea" id="RHEA:41600"/>
        <dbReference type="ChEBI" id="CHEBI:33384"/>
        <dbReference type="ChEBI" id="CHEBI:57603"/>
        <dbReference type="ChEBI" id="CHEBI:78340"/>
        <dbReference type="ChEBI" id="CHEBI:78341"/>
    </reaction>
    <physiologicalReaction direction="left-to-right" evidence="16">
        <dbReference type="Rhea" id="RHEA:41601"/>
    </physiologicalReaction>
</comment>
<keyword evidence="12 22" id="KW-0594">Phospholipid biosynthesis</keyword>
<evidence type="ECO:0000256" key="4">
    <source>
        <dbReference type="ARBA" id="ARBA00008671"/>
    </source>
</evidence>
<evidence type="ECO:0000256" key="18">
    <source>
        <dbReference type="ARBA" id="ARBA00036428"/>
    </source>
</evidence>
<evidence type="ECO:0000256" key="23">
    <source>
        <dbReference type="SAM" id="MobiDB-lite"/>
    </source>
</evidence>
<comment type="pathway">
    <text evidence="2 22">Phospholipid metabolism; phosphatidylserine biosynthesis.</text>
</comment>
<dbReference type="AlphaFoldDB" id="A0AAV7KCC8"/>
<dbReference type="Proteomes" id="UP001165289">
    <property type="component" value="Unassembled WGS sequence"/>
</dbReference>
<comment type="catalytic activity">
    <reaction evidence="18">
        <text>1-octadecanoyl-2-(4Z,7Z,10Z,13Z,16Z,19Z-docosahexaenoyl)-sn-glycero-3-phosphoethanolamine + L-serine = 1-octadecanoyl-2-(4Z,7Z,10Z,13Z,16Z,19Z-docosahexaenoyl)-sn-glycero-3-phosphoserine + ethanolamine</text>
        <dbReference type="Rhea" id="RHEA:41492"/>
        <dbReference type="ChEBI" id="CHEBI:33384"/>
        <dbReference type="ChEBI" id="CHEBI:57603"/>
        <dbReference type="ChEBI" id="CHEBI:78265"/>
        <dbReference type="ChEBI" id="CHEBI:78266"/>
    </reaction>
    <physiologicalReaction direction="left-to-right" evidence="18">
        <dbReference type="Rhea" id="RHEA:41493"/>
    </physiologicalReaction>
</comment>
<dbReference type="Pfam" id="PF03034">
    <property type="entry name" value="PSS"/>
    <property type="match status" value="1"/>
</dbReference>
<name>A0AAV7KCC8_9METZ</name>
<dbReference type="EC" id="2.7.8.29" evidence="22"/>
<evidence type="ECO:0000256" key="2">
    <source>
        <dbReference type="ARBA" id="ARBA00004916"/>
    </source>
</evidence>
<proteinExistence type="inferred from homology"/>
<evidence type="ECO:0000256" key="10">
    <source>
        <dbReference type="ARBA" id="ARBA00023098"/>
    </source>
</evidence>
<evidence type="ECO:0000256" key="17">
    <source>
        <dbReference type="ARBA" id="ARBA00035955"/>
    </source>
</evidence>
<comment type="pathway">
    <text evidence="3">Lipid metabolism.</text>
</comment>
<keyword evidence="13 22" id="KW-1208">Phospholipid metabolism</keyword>
<comment type="catalytic activity">
    <reaction evidence="20">
        <text>1-octadecanoyl-2-(9Z-octadecenoyl)-sn-glycero-3-phosphoethanolamine + L-serine = 1-octadecanoyl-2-(9Z-octadecenoyl)-sn-glycero-3-phospho-L-serine + ethanolamine</text>
        <dbReference type="Rhea" id="RHEA:40795"/>
        <dbReference type="ChEBI" id="CHEBI:33384"/>
        <dbReference type="ChEBI" id="CHEBI:57603"/>
        <dbReference type="ChEBI" id="CHEBI:75038"/>
        <dbReference type="ChEBI" id="CHEBI:78260"/>
    </reaction>
    <physiologicalReaction direction="left-to-right" evidence="20">
        <dbReference type="Rhea" id="RHEA:40796"/>
    </physiologicalReaction>
</comment>
<dbReference type="InterPro" id="IPR004277">
    <property type="entry name" value="PSS"/>
</dbReference>
<feature type="transmembrane region" description="Helical" evidence="22">
    <location>
        <begin position="360"/>
        <end position="382"/>
    </location>
</feature>
<reference evidence="24 25" key="1">
    <citation type="journal article" date="2023" name="BMC Biol.">
        <title>The compact genome of the sponge Oopsacas minuta (Hexactinellida) is lacking key metazoan core genes.</title>
        <authorList>
            <person name="Santini S."/>
            <person name="Schenkelaars Q."/>
            <person name="Jourda C."/>
            <person name="Duchesne M."/>
            <person name="Belahbib H."/>
            <person name="Rocher C."/>
            <person name="Selva M."/>
            <person name="Riesgo A."/>
            <person name="Vervoort M."/>
            <person name="Leys S.P."/>
            <person name="Kodjabachian L."/>
            <person name="Le Bivic A."/>
            <person name="Borchiellini C."/>
            <person name="Claverie J.M."/>
            <person name="Renard E."/>
        </authorList>
    </citation>
    <scope>NUCLEOTIDE SEQUENCE [LARGE SCALE GENOMIC DNA]</scope>
    <source>
        <strain evidence="24">SPO-2</strain>
    </source>
</reference>
<evidence type="ECO:0000256" key="16">
    <source>
        <dbReference type="ARBA" id="ARBA00035875"/>
    </source>
</evidence>
<evidence type="ECO:0000256" key="15">
    <source>
        <dbReference type="ARBA" id="ARBA00035833"/>
    </source>
</evidence>
<feature type="region of interest" description="Disordered" evidence="23">
    <location>
        <begin position="1"/>
        <end position="35"/>
    </location>
</feature>
<dbReference type="GO" id="GO:0006659">
    <property type="term" value="P:phosphatidylserine biosynthetic process"/>
    <property type="evidence" value="ECO:0007669"/>
    <property type="project" value="UniProtKB-UniRule"/>
</dbReference>
<evidence type="ECO:0000256" key="1">
    <source>
        <dbReference type="ARBA" id="ARBA00004477"/>
    </source>
</evidence>
<dbReference type="GO" id="GO:0005789">
    <property type="term" value="C:endoplasmic reticulum membrane"/>
    <property type="evidence" value="ECO:0007669"/>
    <property type="project" value="UniProtKB-SubCell"/>
</dbReference>
<feature type="transmembrane region" description="Helical" evidence="22">
    <location>
        <begin position="109"/>
        <end position="129"/>
    </location>
</feature>
<evidence type="ECO:0000313" key="24">
    <source>
        <dbReference type="EMBL" id="KAI6658523.1"/>
    </source>
</evidence>
<dbReference type="EMBL" id="JAKMXF010000088">
    <property type="protein sequence ID" value="KAI6658523.1"/>
    <property type="molecule type" value="Genomic_DNA"/>
</dbReference>
<evidence type="ECO:0000256" key="7">
    <source>
        <dbReference type="ARBA" id="ARBA00022692"/>
    </source>
</evidence>
<feature type="transmembrane region" description="Helical" evidence="22">
    <location>
        <begin position="330"/>
        <end position="348"/>
    </location>
</feature>
<feature type="transmembrane region" description="Helical" evidence="22">
    <location>
        <begin position="296"/>
        <end position="318"/>
    </location>
</feature>
<evidence type="ECO:0000256" key="12">
    <source>
        <dbReference type="ARBA" id="ARBA00023209"/>
    </source>
</evidence>
<dbReference type="PANTHER" id="PTHR15362:SF7">
    <property type="entry name" value="PHOSPHATIDYLSERINE SYNTHASE 2"/>
    <property type="match status" value="1"/>
</dbReference>
<evidence type="ECO:0000256" key="21">
    <source>
        <dbReference type="ARBA" id="ARBA00036733"/>
    </source>
</evidence>
<comment type="subcellular location">
    <subcellularLocation>
        <location evidence="1 22">Endoplasmic reticulum membrane</location>
        <topology evidence="1 22">Multi-pass membrane protein</topology>
    </subcellularLocation>
</comment>
<keyword evidence="6 22" id="KW-0808">Transferase</keyword>
<protein>
    <recommendedName>
        <fullName evidence="22">Phosphatidylserine synthase</fullName>
        <ecNumber evidence="22">2.7.8.29</ecNumber>
    </recommendedName>
    <alternativeName>
        <fullName evidence="22">Serine-exchange enzyme</fullName>
    </alternativeName>
</protein>
<keyword evidence="8 22" id="KW-0256">Endoplasmic reticulum</keyword>
<evidence type="ECO:0000256" key="6">
    <source>
        <dbReference type="ARBA" id="ARBA00022679"/>
    </source>
</evidence>
<evidence type="ECO:0000256" key="9">
    <source>
        <dbReference type="ARBA" id="ARBA00022989"/>
    </source>
</evidence>
<organism evidence="24 25">
    <name type="scientific">Oopsacas minuta</name>
    <dbReference type="NCBI Taxonomy" id="111878"/>
    <lineage>
        <taxon>Eukaryota</taxon>
        <taxon>Metazoa</taxon>
        <taxon>Porifera</taxon>
        <taxon>Hexactinellida</taxon>
        <taxon>Hexasterophora</taxon>
        <taxon>Lyssacinosida</taxon>
        <taxon>Leucopsacidae</taxon>
        <taxon>Oopsacas</taxon>
    </lineage>
</organism>
<comment type="catalytic activity">
    <reaction evidence="15">
        <text>1-hexadecanoyl-2-(4Z,7Z,10Z,13Z,16Z,19Z-docosahexaenoyl)-sn-glycero-3-phosphoethanolamine + L-serine = 1-hexadecanoyl-2-(4Z,7Z,10Z,13Z,16Z,19Z-docosahexaenoyl)-sn-glycero-3-phosphoserine + ethanolamine</text>
        <dbReference type="Rhea" id="RHEA:41488"/>
        <dbReference type="ChEBI" id="CHEBI:33384"/>
        <dbReference type="ChEBI" id="CHEBI:57603"/>
        <dbReference type="ChEBI" id="CHEBI:78261"/>
        <dbReference type="ChEBI" id="CHEBI:78262"/>
    </reaction>
    <physiologicalReaction direction="left-to-right" evidence="15">
        <dbReference type="Rhea" id="RHEA:41489"/>
    </physiologicalReaction>
</comment>
<comment type="catalytic activity">
    <reaction evidence="17">
        <text>1-octadecanoyl-2-(5Z,8Z,11Z,14Z)-eicosatetraenoyl-sn-glycero-3-phosphoethanolamine + L-serine = 1-octadecanoyl-2-(5Z,8Z,11Z,14Z)-eicosatetraenoyl-sn-glycero-3-phosphoserine + ethanolamine</text>
        <dbReference type="Rhea" id="RHEA:41500"/>
        <dbReference type="ChEBI" id="CHEBI:33384"/>
        <dbReference type="ChEBI" id="CHEBI:57603"/>
        <dbReference type="ChEBI" id="CHEBI:78268"/>
        <dbReference type="ChEBI" id="CHEBI:78269"/>
    </reaction>
    <physiologicalReaction direction="left-to-right" evidence="17">
        <dbReference type="Rhea" id="RHEA:41501"/>
    </physiologicalReaction>
</comment>
<gene>
    <name evidence="24" type="ORF">LOD99_15323</name>
</gene>
<feature type="transmembrane region" description="Helical" evidence="22">
    <location>
        <begin position="199"/>
        <end position="216"/>
    </location>
</feature>
<comment type="catalytic activity">
    <reaction evidence="14">
        <text>1-hexadecanoyl-2-(9Z-octadecenoyl)-sn-glycero-3-phosphoethanolamine + L-serine = 1-hexadecanoyl-2-(9Z-octadecenoyl)-sn-glycero-3-phospho-L-serine + ethanolamine</text>
        <dbReference type="Rhea" id="RHEA:41484"/>
        <dbReference type="ChEBI" id="CHEBI:33384"/>
        <dbReference type="ChEBI" id="CHEBI:57603"/>
        <dbReference type="ChEBI" id="CHEBI:73007"/>
        <dbReference type="ChEBI" id="CHEBI:75029"/>
    </reaction>
    <physiologicalReaction direction="left-to-right" evidence="14">
        <dbReference type="Rhea" id="RHEA:41485"/>
    </physiologicalReaction>
</comment>
<evidence type="ECO:0000256" key="8">
    <source>
        <dbReference type="ARBA" id="ARBA00022824"/>
    </source>
</evidence>
<keyword evidence="9 22" id="KW-1133">Transmembrane helix</keyword>
<evidence type="ECO:0000256" key="5">
    <source>
        <dbReference type="ARBA" id="ARBA00022516"/>
    </source>
</evidence>
<dbReference type="PANTHER" id="PTHR15362">
    <property type="entry name" value="PHOSPHATIDYLINOSITOL SYNTHASE"/>
    <property type="match status" value="1"/>
</dbReference>
<comment type="similarity">
    <text evidence="4 22">Belongs to the phosphatidyl serine synthase family.</text>
</comment>
<evidence type="ECO:0000256" key="22">
    <source>
        <dbReference type="RuleBase" id="RU368094"/>
    </source>
</evidence>
<keyword evidence="11 22" id="KW-0472">Membrane</keyword>